<feature type="transmembrane region" description="Helical" evidence="1">
    <location>
        <begin position="117"/>
        <end position="136"/>
    </location>
</feature>
<accession>A0AAE3HE55</accession>
<keyword evidence="1" id="KW-1133">Transmembrane helix</keyword>
<feature type="transmembrane region" description="Helical" evidence="1">
    <location>
        <begin position="68"/>
        <end position="86"/>
    </location>
</feature>
<dbReference type="AlphaFoldDB" id="A0AAE3HE55"/>
<protein>
    <submittedName>
        <fullName evidence="2">Zf-HC2 domain-containing protein</fullName>
    </submittedName>
</protein>
<dbReference type="Proteomes" id="UP001205748">
    <property type="component" value="Unassembled WGS sequence"/>
</dbReference>
<comment type="caution">
    <text evidence="2">The sequence shown here is derived from an EMBL/GenBank/DDBJ whole genome shotgun (WGS) entry which is preliminary data.</text>
</comment>
<organism evidence="2 3">
    <name type="scientific">Irregularibacter muris</name>
    <dbReference type="NCBI Taxonomy" id="1796619"/>
    <lineage>
        <taxon>Bacteria</taxon>
        <taxon>Bacillati</taxon>
        <taxon>Bacillota</taxon>
        <taxon>Clostridia</taxon>
        <taxon>Eubacteriales</taxon>
        <taxon>Eubacteriaceae</taxon>
        <taxon>Irregularibacter</taxon>
    </lineage>
</organism>
<dbReference type="RefSeq" id="WP_257528947.1">
    <property type="nucleotide sequence ID" value="NZ_JANKAS010000001.1"/>
</dbReference>
<dbReference type="EMBL" id="JANKAS010000001">
    <property type="protein sequence ID" value="MCR1897544.1"/>
    <property type="molecule type" value="Genomic_DNA"/>
</dbReference>
<sequence length="179" mass="20346">MKIPCNIISDLMPLVKDGIASEESIKIVQEHMEECEKCKSDFQSFQDLALQDSQSRDMKIIFSIKRNIFITQISILIIGAIVGVALTNSMGMFYNFLIMPIIGGISFITFKTKWHRIPLTIFLLSYLWQIIDLSLSEGFMWGILYGGLFLSLIYGCLVVLGTIIAMLLKFAFKREEDIS</sequence>
<name>A0AAE3HE55_9FIRM</name>
<evidence type="ECO:0000313" key="3">
    <source>
        <dbReference type="Proteomes" id="UP001205748"/>
    </source>
</evidence>
<keyword evidence="1" id="KW-0812">Transmembrane</keyword>
<proteinExistence type="predicted"/>
<keyword evidence="3" id="KW-1185">Reference proteome</keyword>
<gene>
    <name evidence="2" type="ORF">NSA47_00880</name>
</gene>
<keyword evidence="1" id="KW-0472">Membrane</keyword>
<evidence type="ECO:0000313" key="2">
    <source>
        <dbReference type="EMBL" id="MCR1897544.1"/>
    </source>
</evidence>
<evidence type="ECO:0000256" key="1">
    <source>
        <dbReference type="SAM" id="Phobius"/>
    </source>
</evidence>
<reference evidence="2" key="1">
    <citation type="submission" date="2022-07" db="EMBL/GenBank/DDBJ databases">
        <title>Enhanced cultured diversity of the mouse gut microbiota enables custom-made synthetic communities.</title>
        <authorList>
            <person name="Afrizal A."/>
        </authorList>
    </citation>
    <scope>NUCLEOTIDE SEQUENCE</scope>
    <source>
        <strain evidence="2">DSM 28593</strain>
    </source>
</reference>
<feature type="transmembrane region" description="Helical" evidence="1">
    <location>
        <begin position="142"/>
        <end position="168"/>
    </location>
</feature>
<feature type="transmembrane region" description="Helical" evidence="1">
    <location>
        <begin position="92"/>
        <end position="110"/>
    </location>
</feature>